<evidence type="ECO:0000313" key="1">
    <source>
        <dbReference type="EMBL" id="MFC5401183.1"/>
    </source>
</evidence>
<dbReference type="EMBL" id="JBHSMI010000001">
    <property type="protein sequence ID" value="MFC5401183.1"/>
    <property type="molecule type" value="Genomic_DNA"/>
</dbReference>
<proteinExistence type="predicted"/>
<protein>
    <submittedName>
        <fullName evidence="1">Uncharacterized protein</fullName>
    </submittedName>
</protein>
<gene>
    <name evidence="1" type="ORF">ACFPOF_00365</name>
</gene>
<keyword evidence="2" id="KW-1185">Reference proteome</keyword>
<organism evidence="1 2">
    <name type="scientific">Cohnella soli</name>
    <dbReference type="NCBI Taxonomy" id="425005"/>
    <lineage>
        <taxon>Bacteria</taxon>
        <taxon>Bacillati</taxon>
        <taxon>Bacillota</taxon>
        <taxon>Bacilli</taxon>
        <taxon>Bacillales</taxon>
        <taxon>Paenibacillaceae</taxon>
        <taxon>Cohnella</taxon>
    </lineage>
</organism>
<reference evidence="2" key="1">
    <citation type="journal article" date="2019" name="Int. J. Syst. Evol. Microbiol.">
        <title>The Global Catalogue of Microorganisms (GCM) 10K type strain sequencing project: providing services to taxonomists for standard genome sequencing and annotation.</title>
        <authorList>
            <consortium name="The Broad Institute Genomics Platform"/>
            <consortium name="The Broad Institute Genome Sequencing Center for Infectious Disease"/>
            <person name="Wu L."/>
            <person name="Ma J."/>
        </authorList>
    </citation>
    <scope>NUCLEOTIDE SEQUENCE [LARGE SCALE GENOMIC DNA]</scope>
    <source>
        <strain evidence="2">CGMCC 1.18575</strain>
    </source>
</reference>
<evidence type="ECO:0000313" key="2">
    <source>
        <dbReference type="Proteomes" id="UP001596113"/>
    </source>
</evidence>
<accession>A0ABW0HKY5</accession>
<dbReference type="Proteomes" id="UP001596113">
    <property type="component" value="Unassembled WGS sequence"/>
</dbReference>
<dbReference type="RefSeq" id="WP_378128498.1">
    <property type="nucleotide sequence ID" value="NZ_JBHSMI010000001.1"/>
</dbReference>
<sequence>MSNYSNYVINHVPRPPIVPTDWEYVRNEFDDIIEGKIENGNYEGDSTYPQIRKTINLKYGCGTLHASEYIEDKKGAPQIVLRFEYDWQFEPANRNAIWKFHYDTYHPKELWPTTINFHEHDEPTPIKTQHKRHSNFGHRDICSVLGTIRVAMRVSGKLPIPQ</sequence>
<comment type="caution">
    <text evidence="1">The sequence shown here is derived from an EMBL/GenBank/DDBJ whole genome shotgun (WGS) entry which is preliminary data.</text>
</comment>
<name>A0ABW0HKY5_9BACL</name>